<comment type="caution">
    <text evidence="8">The sequence shown here is derived from an EMBL/GenBank/DDBJ whole genome shotgun (WGS) entry which is preliminary data.</text>
</comment>
<feature type="transmembrane region" description="Helical" evidence="5">
    <location>
        <begin position="162"/>
        <end position="183"/>
    </location>
</feature>
<keyword evidence="3 6" id="KW-0732">Signal</keyword>
<evidence type="ECO:0000256" key="6">
    <source>
        <dbReference type="SAM" id="SignalP"/>
    </source>
</evidence>
<name>A0A7W7BPT5_9MICO</name>
<comment type="subcellular location">
    <subcellularLocation>
        <location evidence="1">Cell envelope</location>
    </subcellularLocation>
</comment>
<dbReference type="InterPro" id="IPR014755">
    <property type="entry name" value="Cu-Rt/internalin_Ig-like"/>
</dbReference>
<dbReference type="SUPFAM" id="SSF81296">
    <property type="entry name" value="E set domains"/>
    <property type="match status" value="1"/>
</dbReference>
<dbReference type="AlphaFoldDB" id="A0A7W7BPT5"/>
<dbReference type="RefSeq" id="WP_184216283.1">
    <property type="nucleotide sequence ID" value="NZ_JACHMD010000001.1"/>
</dbReference>
<evidence type="ECO:0000256" key="3">
    <source>
        <dbReference type="ARBA" id="ARBA00022729"/>
    </source>
</evidence>
<dbReference type="InterPro" id="IPR014756">
    <property type="entry name" value="Ig_E-set"/>
</dbReference>
<evidence type="ECO:0000256" key="2">
    <source>
        <dbReference type="ARBA" id="ARBA00022723"/>
    </source>
</evidence>
<dbReference type="InterPro" id="IPR007348">
    <property type="entry name" value="CopC_dom"/>
</dbReference>
<feature type="signal peptide" evidence="6">
    <location>
        <begin position="1"/>
        <end position="27"/>
    </location>
</feature>
<dbReference type="InterPro" id="IPR032694">
    <property type="entry name" value="CopC/D"/>
</dbReference>
<dbReference type="GO" id="GO:0042597">
    <property type="term" value="C:periplasmic space"/>
    <property type="evidence" value="ECO:0007669"/>
    <property type="project" value="InterPro"/>
</dbReference>
<proteinExistence type="predicted"/>
<evidence type="ECO:0000259" key="7">
    <source>
        <dbReference type="Pfam" id="PF04234"/>
    </source>
</evidence>
<evidence type="ECO:0000313" key="8">
    <source>
        <dbReference type="EMBL" id="MBB4666582.1"/>
    </source>
</evidence>
<keyword evidence="5" id="KW-0812">Transmembrane</keyword>
<keyword evidence="9" id="KW-1185">Reference proteome</keyword>
<dbReference type="EMBL" id="JACHMD010000001">
    <property type="protein sequence ID" value="MBB4666582.1"/>
    <property type="molecule type" value="Genomic_DNA"/>
</dbReference>
<keyword evidence="2" id="KW-0479">Metal-binding</keyword>
<dbReference type="GO" id="GO:0006825">
    <property type="term" value="P:copper ion transport"/>
    <property type="evidence" value="ECO:0007669"/>
    <property type="project" value="InterPro"/>
</dbReference>
<dbReference type="Pfam" id="PF04234">
    <property type="entry name" value="CopC"/>
    <property type="match status" value="1"/>
</dbReference>
<dbReference type="PANTHER" id="PTHR34820:SF4">
    <property type="entry name" value="INNER MEMBRANE PROTEIN YEBZ"/>
    <property type="match status" value="1"/>
</dbReference>
<keyword evidence="5" id="KW-1133">Transmembrane helix</keyword>
<sequence>MSPFRKFAVGVAAAVVVVLTTAVPASAHDELVSSTPAVDDRLETAPTGLSLEFSADVMELGALIMVADGAGGDWADGTPTVDRTSVTIPVTEGMPSGGYEVRWRVVSADGHPISGVIPFTVGDGEPLVREPAAADGAEVDAGAGNDAQASQNAQDMGGIPRVVVIGGIGAAVAVAVFAPILLLRRRHAAGTSSPEQ</sequence>
<keyword evidence="5" id="KW-0472">Membrane</keyword>
<dbReference type="GO" id="GO:0046688">
    <property type="term" value="P:response to copper ion"/>
    <property type="evidence" value="ECO:0007669"/>
    <property type="project" value="InterPro"/>
</dbReference>
<keyword evidence="4" id="KW-0186">Copper</keyword>
<dbReference type="GO" id="GO:0030313">
    <property type="term" value="C:cell envelope"/>
    <property type="evidence" value="ECO:0007669"/>
    <property type="project" value="UniProtKB-SubCell"/>
</dbReference>
<dbReference type="Proteomes" id="UP000573729">
    <property type="component" value="Unassembled WGS sequence"/>
</dbReference>
<dbReference type="PANTHER" id="PTHR34820">
    <property type="entry name" value="INNER MEMBRANE PROTEIN YEBZ"/>
    <property type="match status" value="1"/>
</dbReference>
<organism evidence="8 9">
    <name type="scientific">Microbacterium marinum</name>
    <dbReference type="NCBI Taxonomy" id="421115"/>
    <lineage>
        <taxon>Bacteria</taxon>
        <taxon>Bacillati</taxon>
        <taxon>Actinomycetota</taxon>
        <taxon>Actinomycetes</taxon>
        <taxon>Micrococcales</taxon>
        <taxon>Microbacteriaceae</taxon>
        <taxon>Microbacterium</taxon>
    </lineage>
</organism>
<protein>
    <submittedName>
        <fullName evidence="8">Methionine-rich copper-binding protein CopC</fullName>
    </submittedName>
</protein>
<reference evidence="8 9" key="1">
    <citation type="submission" date="2020-08" db="EMBL/GenBank/DDBJ databases">
        <title>Sequencing the genomes of 1000 actinobacteria strains.</title>
        <authorList>
            <person name="Klenk H.-P."/>
        </authorList>
    </citation>
    <scope>NUCLEOTIDE SEQUENCE [LARGE SCALE GENOMIC DNA]</scope>
    <source>
        <strain evidence="8 9">DSM 24947</strain>
    </source>
</reference>
<evidence type="ECO:0000313" key="9">
    <source>
        <dbReference type="Proteomes" id="UP000573729"/>
    </source>
</evidence>
<dbReference type="GO" id="GO:0005507">
    <property type="term" value="F:copper ion binding"/>
    <property type="evidence" value="ECO:0007669"/>
    <property type="project" value="InterPro"/>
</dbReference>
<gene>
    <name evidence="8" type="ORF">BKA24_001291</name>
</gene>
<dbReference type="Gene3D" id="2.60.40.1220">
    <property type="match status" value="1"/>
</dbReference>
<feature type="chain" id="PRO_5030680084" evidence="6">
    <location>
        <begin position="28"/>
        <end position="196"/>
    </location>
</feature>
<evidence type="ECO:0000256" key="1">
    <source>
        <dbReference type="ARBA" id="ARBA00004196"/>
    </source>
</evidence>
<evidence type="ECO:0000256" key="5">
    <source>
        <dbReference type="SAM" id="Phobius"/>
    </source>
</evidence>
<accession>A0A7W7BPT5</accession>
<dbReference type="GO" id="GO:0005886">
    <property type="term" value="C:plasma membrane"/>
    <property type="evidence" value="ECO:0007669"/>
    <property type="project" value="TreeGrafter"/>
</dbReference>
<feature type="domain" description="CopC" evidence="7">
    <location>
        <begin position="28"/>
        <end position="121"/>
    </location>
</feature>
<evidence type="ECO:0000256" key="4">
    <source>
        <dbReference type="ARBA" id="ARBA00023008"/>
    </source>
</evidence>